<dbReference type="Pfam" id="PF07264">
    <property type="entry name" value="EI24"/>
    <property type="match status" value="1"/>
</dbReference>
<evidence type="ECO:0000256" key="5">
    <source>
        <dbReference type="ARBA" id="ARBA00022605"/>
    </source>
</evidence>
<gene>
    <name evidence="12" type="ordered locus">ABO_0946</name>
</gene>
<evidence type="ECO:0000313" key="12">
    <source>
        <dbReference type="EMBL" id="CAL16394.1"/>
    </source>
</evidence>
<proteinExistence type="predicted"/>
<dbReference type="PANTHER" id="PTHR37468">
    <property type="entry name" value="SULFATE TRANSPORTER CYSZ"/>
    <property type="match status" value="1"/>
</dbReference>
<feature type="transmembrane region" description="Helical" evidence="11">
    <location>
        <begin position="170"/>
        <end position="190"/>
    </location>
</feature>
<dbReference type="GO" id="GO:0009675">
    <property type="term" value="F:high-affinity sulfate:proton symporter activity"/>
    <property type="evidence" value="ECO:0007669"/>
    <property type="project" value="TreeGrafter"/>
</dbReference>
<dbReference type="HOGENOM" id="CLU_070331_1_0_6"/>
<dbReference type="Proteomes" id="UP000008871">
    <property type="component" value="Chromosome"/>
</dbReference>
<feature type="transmembrane region" description="Helical" evidence="11">
    <location>
        <begin position="49"/>
        <end position="69"/>
    </location>
</feature>
<keyword evidence="8" id="KW-0764">Sulfate transport</keyword>
<sequence>MSQIADAITYLTRSLKLARSPELRRYVIIPLIFNILVFGGLYWLSGSWIAGWITAATADWVLTGFWSFLNGALHFLIDAAVVLVWILLLGLFASVFSIGVQLIAAPFMGFLAEKVDIQITGHPMNDESIPAMILRTFKRELRKTWYWLWRAVLILFVVLVIYFIPVVNVLASAIWFLWSGWLLGMQYIDFGADNRQVPFEVMLERLKEKRWLVLTFGAIVMALTMIPLVNLFIMPVAVIAGTLIWVEQLAPSTPSPGSQQTINAVGAPLQSTQLAQQENRPQGNRVEP</sequence>
<keyword evidence="13" id="KW-1185">Reference proteome</keyword>
<accession>Q0VR04</accession>
<dbReference type="eggNOG" id="COG2981">
    <property type="taxonomic scope" value="Bacteria"/>
</dbReference>
<feature type="transmembrane region" description="Helical" evidence="11">
    <location>
        <begin position="145"/>
        <end position="164"/>
    </location>
</feature>
<protein>
    <submittedName>
        <fullName evidence="12">CysZ family protein, putative</fullName>
    </submittedName>
</protein>
<dbReference type="GO" id="GO:0005886">
    <property type="term" value="C:plasma membrane"/>
    <property type="evidence" value="ECO:0007669"/>
    <property type="project" value="TreeGrafter"/>
</dbReference>
<dbReference type="NCBIfam" id="NF003433">
    <property type="entry name" value="PRK04949.1"/>
    <property type="match status" value="1"/>
</dbReference>
<keyword evidence="6 11" id="KW-0812">Transmembrane</keyword>
<evidence type="ECO:0000256" key="4">
    <source>
        <dbReference type="ARBA" id="ARBA00022519"/>
    </source>
</evidence>
<evidence type="ECO:0000256" key="11">
    <source>
        <dbReference type="SAM" id="Phobius"/>
    </source>
</evidence>
<comment type="subcellular location">
    <subcellularLocation>
        <location evidence="1">Membrane</location>
        <topology evidence="1">Multi-pass membrane protein</topology>
    </subcellularLocation>
</comment>
<name>Q0VR04_ALCBS</name>
<dbReference type="RefSeq" id="WP_011588230.1">
    <property type="nucleotide sequence ID" value="NC_008260.1"/>
</dbReference>
<keyword evidence="5" id="KW-0028">Amino-acid biosynthesis</keyword>
<dbReference type="STRING" id="393595.ABO_0946"/>
<keyword evidence="7 11" id="KW-1133">Transmembrane helix</keyword>
<evidence type="ECO:0000256" key="3">
    <source>
        <dbReference type="ARBA" id="ARBA00022475"/>
    </source>
</evidence>
<evidence type="ECO:0000256" key="2">
    <source>
        <dbReference type="ARBA" id="ARBA00022448"/>
    </source>
</evidence>
<evidence type="ECO:0000256" key="10">
    <source>
        <dbReference type="ARBA" id="ARBA00023192"/>
    </source>
</evidence>
<keyword evidence="10" id="KW-0198">Cysteine biosynthesis</keyword>
<keyword evidence="9 11" id="KW-0472">Membrane</keyword>
<dbReference type="AlphaFoldDB" id="Q0VR04"/>
<feature type="transmembrane region" description="Helical" evidence="11">
    <location>
        <begin position="211"/>
        <end position="244"/>
    </location>
</feature>
<evidence type="ECO:0000256" key="7">
    <source>
        <dbReference type="ARBA" id="ARBA00022989"/>
    </source>
</evidence>
<evidence type="ECO:0000256" key="8">
    <source>
        <dbReference type="ARBA" id="ARBA00023032"/>
    </source>
</evidence>
<dbReference type="EMBL" id="AM286690">
    <property type="protein sequence ID" value="CAL16394.1"/>
    <property type="molecule type" value="Genomic_DNA"/>
</dbReference>
<keyword evidence="4" id="KW-0997">Cell inner membrane</keyword>
<evidence type="ECO:0000256" key="9">
    <source>
        <dbReference type="ARBA" id="ARBA00023136"/>
    </source>
</evidence>
<dbReference type="KEGG" id="abo:ABO_0946"/>
<evidence type="ECO:0000313" key="13">
    <source>
        <dbReference type="Proteomes" id="UP000008871"/>
    </source>
</evidence>
<organism evidence="12 13">
    <name type="scientific">Alcanivorax borkumensis (strain ATCC 700651 / DSM 11573 / NCIMB 13689 / SK2)</name>
    <dbReference type="NCBI Taxonomy" id="393595"/>
    <lineage>
        <taxon>Bacteria</taxon>
        <taxon>Pseudomonadati</taxon>
        <taxon>Pseudomonadota</taxon>
        <taxon>Gammaproteobacteria</taxon>
        <taxon>Oceanospirillales</taxon>
        <taxon>Alcanivoracaceae</taxon>
        <taxon>Alcanivorax</taxon>
    </lineage>
</organism>
<dbReference type="InterPro" id="IPR059112">
    <property type="entry name" value="CysZ/EI24"/>
</dbReference>
<dbReference type="PANTHER" id="PTHR37468:SF1">
    <property type="entry name" value="SULFATE TRANSPORTER CYSZ"/>
    <property type="match status" value="1"/>
</dbReference>
<dbReference type="GO" id="GO:0000103">
    <property type="term" value="P:sulfate assimilation"/>
    <property type="evidence" value="ECO:0007669"/>
    <property type="project" value="TreeGrafter"/>
</dbReference>
<feature type="transmembrane region" description="Helical" evidence="11">
    <location>
        <begin position="26"/>
        <end position="44"/>
    </location>
</feature>
<feature type="transmembrane region" description="Helical" evidence="11">
    <location>
        <begin position="75"/>
        <end position="104"/>
    </location>
</feature>
<keyword evidence="2" id="KW-0813">Transport</keyword>
<keyword evidence="3" id="KW-1003">Cell membrane</keyword>
<evidence type="ECO:0000256" key="6">
    <source>
        <dbReference type="ARBA" id="ARBA00022692"/>
    </source>
</evidence>
<evidence type="ECO:0000256" key="1">
    <source>
        <dbReference type="ARBA" id="ARBA00004141"/>
    </source>
</evidence>
<dbReference type="GO" id="GO:0019344">
    <property type="term" value="P:cysteine biosynthetic process"/>
    <property type="evidence" value="ECO:0007669"/>
    <property type="project" value="UniProtKB-KW"/>
</dbReference>
<reference evidence="12 13" key="1">
    <citation type="journal article" date="2006" name="Nat. Biotechnol.">
        <title>Genome sequence of the ubiquitous hydrocarbon-degrading marine bacterium Alcanivorax borkumensis.</title>
        <authorList>
            <person name="Schneiker S."/>
            <person name="Martins dos Santos V.A.P."/>
            <person name="Bartels D."/>
            <person name="Bekel T."/>
            <person name="Brecht M."/>
            <person name="Buhrmester J."/>
            <person name="Chernikova T.N."/>
            <person name="Denaro R."/>
            <person name="Ferrer M."/>
            <person name="Gertler C."/>
            <person name="Goesmann A."/>
            <person name="Golyshina O.V."/>
            <person name="Kaminski F."/>
            <person name="Khachane A.N."/>
            <person name="Lang S."/>
            <person name="Linke B."/>
            <person name="McHardy A.C."/>
            <person name="Meyer F."/>
            <person name="Nechitaylo T."/>
            <person name="Puehler A."/>
            <person name="Regenhardt D."/>
            <person name="Rupp O."/>
            <person name="Sabirova J.S."/>
            <person name="Selbitschka W."/>
            <person name="Yakimov M.M."/>
            <person name="Timmis K.N."/>
            <person name="Vorhoelter F.-J."/>
            <person name="Weidner S."/>
            <person name="Kaiser O."/>
            <person name="Golyshin P.N."/>
        </authorList>
    </citation>
    <scope>NUCLEOTIDE SEQUENCE [LARGE SCALE GENOMIC DNA]</scope>
    <source>
        <strain evidence="13">ATCC 700651 / DSM 11573 / NCIMB 13689 / SK2</strain>
    </source>
</reference>
<dbReference type="InterPro" id="IPR050480">
    <property type="entry name" value="CysZ-like"/>
</dbReference>